<evidence type="ECO:0000256" key="2">
    <source>
        <dbReference type="ARBA" id="ARBA00022723"/>
    </source>
</evidence>
<dbReference type="Proteomes" id="UP000295497">
    <property type="component" value="Chromosome"/>
</dbReference>
<feature type="domain" description="Pyruvate carboxyltransferase" evidence="5">
    <location>
        <begin position="39"/>
        <end position="306"/>
    </location>
</feature>
<dbReference type="GO" id="GO:0004419">
    <property type="term" value="F:hydroxymethylglutaryl-CoA lyase activity"/>
    <property type="evidence" value="ECO:0007669"/>
    <property type="project" value="TreeGrafter"/>
</dbReference>
<accession>A0A4P2QTK6</accession>
<sequence length="339" mass="35959">MTLPRPSAEGPPATEGSAERPSAGGAASAPLFARVADEVSIYEVSPRDGLQNEAAMIPIEGKRRLIAALVAAGLRRIEITSFVSPKWVPQLADAEELARTIATEPGVTFSALCPNARGLERALAVGLREIAVFLSASEAHNRANVNKSIDDTLSVFSEIVPPAREAGVAVRAYVSTVWGCPYEGDVDPARVVRIAERLIELGCYQVSLGDTIGVGTPRQTHDIVRRFLDAMPPERFALHLHDTRGTALANILVGLELGVRDFDASVAGVGGCPYAPGAAGNMATEDLVFMLHGMGVRTGVDLDKIIEAGNVAEQVIGRPLPGKVHRAGPFRLRRLPTRG</sequence>
<comment type="similarity">
    <text evidence="1">Belongs to the HMG-CoA lyase family.</text>
</comment>
<dbReference type="CDD" id="cd07938">
    <property type="entry name" value="DRE_TIM_HMGL"/>
    <property type="match status" value="1"/>
</dbReference>
<dbReference type="Pfam" id="PF00682">
    <property type="entry name" value="HMGL-like"/>
    <property type="match status" value="1"/>
</dbReference>
<dbReference type="Gene3D" id="3.20.20.70">
    <property type="entry name" value="Aldolase class I"/>
    <property type="match status" value="1"/>
</dbReference>
<dbReference type="GO" id="GO:0046951">
    <property type="term" value="P:ketone body biosynthetic process"/>
    <property type="evidence" value="ECO:0007669"/>
    <property type="project" value="TreeGrafter"/>
</dbReference>
<feature type="region of interest" description="Disordered" evidence="4">
    <location>
        <begin position="1"/>
        <end position="25"/>
    </location>
</feature>
<keyword evidence="3 6" id="KW-0456">Lyase</keyword>
<dbReference type="InterPro" id="IPR013785">
    <property type="entry name" value="Aldolase_TIM"/>
</dbReference>
<evidence type="ECO:0000256" key="1">
    <source>
        <dbReference type="ARBA" id="ARBA00009405"/>
    </source>
</evidence>
<dbReference type="PANTHER" id="PTHR42738:SF7">
    <property type="entry name" value="HYDROXYMETHYLGLUTARYL-COA LYASE"/>
    <property type="match status" value="1"/>
</dbReference>
<keyword evidence="2" id="KW-0479">Metal-binding</keyword>
<dbReference type="PROSITE" id="PS50991">
    <property type="entry name" value="PYR_CT"/>
    <property type="match status" value="1"/>
</dbReference>
<dbReference type="PANTHER" id="PTHR42738">
    <property type="entry name" value="HYDROXYMETHYLGLUTARYL-COA LYASE"/>
    <property type="match status" value="1"/>
</dbReference>
<dbReference type="FunFam" id="3.20.20.70:FF:000071">
    <property type="entry name" value="Hydroxymethylglutaryl-CoA lyase"/>
    <property type="match status" value="1"/>
</dbReference>
<dbReference type="NCBIfam" id="NF004283">
    <property type="entry name" value="PRK05692.1"/>
    <property type="match status" value="1"/>
</dbReference>
<dbReference type="InterPro" id="IPR000891">
    <property type="entry name" value="PYR_CT"/>
</dbReference>
<gene>
    <name evidence="6" type="primary">mvaB</name>
    <name evidence="6" type="ORF">SOCE836_056180</name>
</gene>
<reference evidence="6 7" key="1">
    <citation type="submission" date="2015-09" db="EMBL/GenBank/DDBJ databases">
        <title>Sorangium comparison.</title>
        <authorList>
            <person name="Zaburannyi N."/>
            <person name="Bunk B."/>
            <person name="Overmann J."/>
            <person name="Mueller R."/>
        </authorList>
    </citation>
    <scope>NUCLEOTIDE SEQUENCE [LARGE SCALE GENOMIC DNA]</scope>
    <source>
        <strain evidence="6 7">So ce836</strain>
    </source>
</reference>
<organism evidence="6 7">
    <name type="scientific">Sorangium cellulosum</name>
    <name type="common">Polyangium cellulosum</name>
    <dbReference type="NCBI Taxonomy" id="56"/>
    <lineage>
        <taxon>Bacteria</taxon>
        <taxon>Pseudomonadati</taxon>
        <taxon>Myxococcota</taxon>
        <taxon>Polyangia</taxon>
        <taxon>Polyangiales</taxon>
        <taxon>Polyangiaceae</taxon>
        <taxon>Sorangium</taxon>
    </lineage>
</organism>
<protein>
    <submittedName>
        <fullName evidence="6">Hydroxymethylglutaryl-CoA lyase</fullName>
    </submittedName>
</protein>
<dbReference type="InterPro" id="IPR043594">
    <property type="entry name" value="HMGL"/>
</dbReference>
<evidence type="ECO:0000256" key="3">
    <source>
        <dbReference type="ARBA" id="ARBA00023239"/>
    </source>
</evidence>
<proteinExistence type="inferred from homology"/>
<evidence type="ECO:0000259" key="5">
    <source>
        <dbReference type="PROSITE" id="PS50991"/>
    </source>
</evidence>
<name>A0A4P2QTK6_SORCE</name>
<evidence type="ECO:0000313" key="7">
    <source>
        <dbReference type="Proteomes" id="UP000295497"/>
    </source>
</evidence>
<dbReference type="GO" id="GO:0006552">
    <property type="term" value="P:L-leucine catabolic process"/>
    <property type="evidence" value="ECO:0007669"/>
    <property type="project" value="TreeGrafter"/>
</dbReference>
<dbReference type="GO" id="GO:0046872">
    <property type="term" value="F:metal ion binding"/>
    <property type="evidence" value="ECO:0007669"/>
    <property type="project" value="UniProtKB-KW"/>
</dbReference>
<dbReference type="SUPFAM" id="SSF51569">
    <property type="entry name" value="Aldolase"/>
    <property type="match status" value="1"/>
</dbReference>
<evidence type="ECO:0000256" key="4">
    <source>
        <dbReference type="SAM" id="MobiDB-lite"/>
    </source>
</evidence>
<dbReference type="RefSeq" id="WP_129576828.1">
    <property type="nucleotide sequence ID" value="NZ_CP012672.1"/>
</dbReference>
<evidence type="ECO:0000313" key="6">
    <source>
        <dbReference type="EMBL" id="AUX33458.1"/>
    </source>
</evidence>
<dbReference type="AlphaFoldDB" id="A0A4P2QTK6"/>
<dbReference type="EMBL" id="CP012672">
    <property type="protein sequence ID" value="AUX33458.1"/>
    <property type="molecule type" value="Genomic_DNA"/>
</dbReference>